<dbReference type="Pfam" id="PF00528">
    <property type="entry name" value="BPD_transp_1"/>
    <property type="match status" value="1"/>
</dbReference>
<dbReference type="NCBIfam" id="TIGR01726">
    <property type="entry name" value="HEQRo_perm_3TM"/>
    <property type="match status" value="1"/>
</dbReference>
<dbReference type="CDD" id="cd06261">
    <property type="entry name" value="TM_PBP2"/>
    <property type="match status" value="1"/>
</dbReference>
<comment type="caution">
    <text evidence="10">The sequence shown here is derived from an EMBL/GenBank/DDBJ whole genome shotgun (WGS) entry which is preliminary data.</text>
</comment>
<dbReference type="Proteomes" id="UP000637267">
    <property type="component" value="Unassembled WGS sequence"/>
</dbReference>
<feature type="domain" description="ABC transmembrane type-1" evidence="9">
    <location>
        <begin position="23"/>
        <end position="233"/>
    </location>
</feature>
<keyword evidence="11" id="KW-1185">Reference proteome</keyword>
<dbReference type="InterPro" id="IPR035906">
    <property type="entry name" value="MetI-like_sf"/>
</dbReference>
<dbReference type="InterPro" id="IPR000515">
    <property type="entry name" value="MetI-like"/>
</dbReference>
<evidence type="ECO:0000256" key="8">
    <source>
        <dbReference type="RuleBase" id="RU363032"/>
    </source>
</evidence>
<reference evidence="11" key="1">
    <citation type="journal article" date="2019" name="Int. J. Syst. Evol. Microbiol.">
        <title>The Global Catalogue of Microorganisms (GCM) 10K type strain sequencing project: providing services to taxonomists for standard genome sequencing and annotation.</title>
        <authorList>
            <consortium name="The Broad Institute Genomics Platform"/>
            <consortium name="The Broad Institute Genome Sequencing Center for Infectious Disease"/>
            <person name="Wu L."/>
            <person name="Ma J."/>
        </authorList>
    </citation>
    <scope>NUCLEOTIDE SEQUENCE [LARGE SCALE GENOMIC DNA]</scope>
    <source>
        <strain evidence="11">CGMCC 1.8859</strain>
    </source>
</reference>
<accession>A0ABQ2P6G5</accession>
<gene>
    <name evidence="10" type="ORF">GCM10010970_10490</name>
</gene>
<protein>
    <submittedName>
        <fullName evidence="10">ABC transporter permease</fullName>
    </submittedName>
</protein>
<evidence type="ECO:0000256" key="7">
    <source>
        <dbReference type="ARBA" id="ARBA00023136"/>
    </source>
</evidence>
<evidence type="ECO:0000256" key="3">
    <source>
        <dbReference type="ARBA" id="ARBA00022448"/>
    </source>
</evidence>
<evidence type="ECO:0000256" key="1">
    <source>
        <dbReference type="ARBA" id="ARBA00004429"/>
    </source>
</evidence>
<dbReference type="PANTHER" id="PTHR30614">
    <property type="entry name" value="MEMBRANE COMPONENT OF AMINO ACID ABC TRANSPORTER"/>
    <property type="match status" value="1"/>
</dbReference>
<dbReference type="InterPro" id="IPR010065">
    <property type="entry name" value="AA_ABC_transptr_permease_3TM"/>
</dbReference>
<evidence type="ECO:0000259" key="9">
    <source>
        <dbReference type="PROSITE" id="PS50928"/>
    </source>
</evidence>
<dbReference type="PANTHER" id="PTHR30614:SF47">
    <property type="entry name" value="ABC TRANSPORTER PERMEASE"/>
    <property type="match status" value="1"/>
</dbReference>
<keyword evidence="6 8" id="KW-1133">Transmembrane helix</keyword>
<evidence type="ECO:0000313" key="10">
    <source>
        <dbReference type="EMBL" id="GGP19413.1"/>
    </source>
</evidence>
<keyword evidence="4" id="KW-1003">Cell membrane</keyword>
<evidence type="ECO:0000256" key="4">
    <source>
        <dbReference type="ARBA" id="ARBA00022475"/>
    </source>
</evidence>
<organism evidence="10 11">
    <name type="scientific">Silvimonas iriomotensis</name>
    <dbReference type="NCBI Taxonomy" id="449662"/>
    <lineage>
        <taxon>Bacteria</taxon>
        <taxon>Pseudomonadati</taxon>
        <taxon>Pseudomonadota</taxon>
        <taxon>Betaproteobacteria</taxon>
        <taxon>Neisseriales</taxon>
        <taxon>Chitinibacteraceae</taxon>
        <taxon>Silvimonas</taxon>
    </lineage>
</organism>
<dbReference type="PROSITE" id="PS50928">
    <property type="entry name" value="ABC_TM1"/>
    <property type="match status" value="1"/>
</dbReference>
<dbReference type="InterPro" id="IPR043429">
    <property type="entry name" value="ArtM/GltK/GlnP/TcyL/YhdX-like"/>
</dbReference>
<feature type="transmembrane region" description="Helical" evidence="8">
    <location>
        <begin position="206"/>
        <end position="229"/>
    </location>
</feature>
<feature type="transmembrane region" description="Helical" evidence="8">
    <location>
        <begin position="59"/>
        <end position="81"/>
    </location>
</feature>
<feature type="transmembrane region" description="Helical" evidence="8">
    <location>
        <begin position="20"/>
        <end position="47"/>
    </location>
</feature>
<keyword evidence="7 8" id="KW-0472">Membrane</keyword>
<dbReference type="SUPFAM" id="SSF161098">
    <property type="entry name" value="MetI-like"/>
    <property type="match status" value="1"/>
</dbReference>
<name>A0ABQ2P6G5_9NEIS</name>
<evidence type="ECO:0000256" key="5">
    <source>
        <dbReference type="ARBA" id="ARBA00022692"/>
    </source>
</evidence>
<proteinExistence type="inferred from homology"/>
<keyword evidence="5 8" id="KW-0812">Transmembrane</keyword>
<sequence length="246" mass="27004">MRGLHMSAELLAPKYLVWMAHGLLMTAWIALIAIACSTLAGFALALARDAQAGVWRGLARIYTLVFRNTPLLIQLFFWYFAAPNLLPETAMLWLNTPHQLQLAGFTLSWPSFEFLAGAAGLSLYATAFVAEDIRSGIRGVPRGQYEAAAASGLTRWQVQRYVILPQALRHVVSPLFGQYMNIVKNSSLTMGIGLAELSYTSRQVEAASFLTFQAFGVATLGYIGLIAVLDVLARQLQQRVALPARN</sequence>
<keyword evidence="3 8" id="KW-0813">Transport</keyword>
<comment type="similarity">
    <text evidence="2">Belongs to the binding-protein-dependent transport system permease family. HisMQ subfamily.</text>
</comment>
<dbReference type="EMBL" id="BMLX01000001">
    <property type="protein sequence ID" value="GGP19413.1"/>
    <property type="molecule type" value="Genomic_DNA"/>
</dbReference>
<evidence type="ECO:0000256" key="2">
    <source>
        <dbReference type="ARBA" id="ARBA00010072"/>
    </source>
</evidence>
<evidence type="ECO:0000313" key="11">
    <source>
        <dbReference type="Proteomes" id="UP000637267"/>
    </source>
</evidence>
<comment type="subcellular location">
    <subcellularLocation>
        <location evidence="1">Cell inner membrane</location>
        <topology evidence="1">Multi-pass membrane protein</topology>
    </subcellularLocation>
    <subcellularLocation>
        <location evidence="8">Cell membrane</location>
        <topology evidence="8">Multi-pass membrane protein</topology>
    </subcellularLocation>
</comment>
<evidence type="ECO:0000256" key="6">
    <source>
        <dbReference type="ARBA" id="ARBA00022989"/>
    </source>
</evidence>
<dbReference type="Gene3D" id="1.10.3720.10">
    <property type="entry name" value="MetI-like"/>
    <property type="match status" value="1"/>
</dbReference>